<dbReference type="PANTHER" id="PTHR12677">
    <property type="entry name" value="GOLGI APPARATUS MEMBRANE PROTEIN TVP38-RELATED"/>
    <property type="match status" value="1"/>
</dbReference>
<keyword evidence="3 6" id="KW-0812">Transmembrane</keyword>
<feature type="transmembrane region" description="Helical" evidence="6">
    <location>
        <begin position="64"/>
        <end position="83"/>
    </location>
</feature>
<feature type="transmembrane region" description="Helical" evidence="6">
    <location>
        <begin position="265"/>
        <end position="282"/>
    </location>
</feature>
<evidence type="ECO:0000256" key="5">
    <source>
        <dbReference type="ARBA" id="ARBA00023136"/>
    </source>
</evidence>
<proteinExistence type="evidence at transcript level"/>
<evidence type="ECO:0000256" key="3">
    <source>
        <dbReference type="ARBA" id="ARBA00022692"/>
    </source>
</evidence>
<evidence type="ECO:0000313" key="8">
    <source>
        <dbReference type="EMBL" id="AET50704.1"/>
    </source>
</evidence>
<evidence type="ECO:0000259" key="7">
    <source>
        <dbReference type="Pfam" id="PF09335"/>
    </source>
</evidence>
<keyword evidence="2" id="KW-1003">Cell membrane</keyword>
<keyword evidence="5 6" id="KW-0472">Membrane</keyword>
<feature type="transmembrane region" description="Helical" evidence="6">
    <location>
        <begin position="104"/>
        <end position="126"/>
    </location>
</feature>
<dbReference type="InterPro" id="IPR015414">
    <property type="entry name" value="TMEM64"/>
</dbReference>
<dbReference type="PANTHER" id="PTHR12677:SF59">
    <property type="entry name" value="GOLGI APPARATUS MEMBRANE PROTEIN TVP38-RELATED"/>
    <property type="match status" value="1"/>
</dbReference>
<feature type="transmembrane region" description="Helical" evidence="6">
    <location>
        <begin position="200"/>
        <end position="230"/>
    </location>
</feature>
<evidence type="ECO:0000256" key="1">
    <source>
        <dbReference type="ARBA" id="ARBA00004651"/>
    </source>
</evidence>
<sequence length="302" mass="32819">MAIFLRLFSQRHSSRRSSLEDVAAVSPRERELLTVTNLSQSFPASSGPNSSDDPDELPPTCGRVQLGLLGVAVSACFIILFLLPFKDMLRQVVEHQKGSPLTYALTYVVAGLVVPAPLLSVLAGVLMGPSLLAVFVIMCGSMGAACLAFFISRFMLRRFVVNRFVRRSKQLQAIDLALQKDSVKLVLCTRMILPFTFNNYFLGTTPISAATFAVSTLVTGIPFAVLYAIIGGQLQSLDNALAAKSFELQGADVDVFGFFTMSKRHLEVIGICGGILLCFFVVRTIKRFAAQVVLEAQEVARG</sequence>
<reference evidence="8" key="1">
    <citation type="journal article" date="2012" name="BMC Genomics">
        <title>Characterisation of full-length cDNA sequences provides insights into the Eimeria tenella transcriptome.</title>
        <authorList>
            <person name="Amiruddin N."/>
            <person name="Lee X.W."/>
            <person name="Blake D.P."/>
            <person name="Suzuki Y."/>
            <person name="Tay Y.L."/>
            <person name="Lim L.S."/>
            <person name="Tomley F.M."/>
            <person name="Watanabe J."/>
            <person name="Sugimoto C."/>
            <person name="Wan K.L."/>
        </authorList>
    </citation>
    <scope>NUCLEOTIDE SEQUENCE</scope>
    <source>
        <strain evidence="8">Houghton</strain>
    </source>
</reference>
<evidence type="ECO:0000256" key="6">
    <source>
        <dbReference type="SAM" id="Phobius"/>
    </source>
</evidence>
<dbReference type="EMBL" id="JN987481">
    <property type="protein sequence ID" value="AET50704.1"/>
    <property type="molecule type" value="mRNA"/>
</dbReference>
<organism evidence="8">
    <name type="scientific">Eimeria tenella</name>
    <name type="common">Coccidian parasite</name>
    <dbReference type="NCBI Taxonomy" id="5802"/>
    <lineage>
        <taxon>Eukaryota</taxon>
        <taxon>Sar</taxon>
        <taxon>Alveolata</taxon>
        <taxon>Apicomplexa</taxon>
        <taxon>Conoidasida</taxon>
        <taxon>Coccidia</taxon>
        <taxon>Eucoccidiorida</taxon>
        <taxon>Eimeriorina</taxon>
        <taxon>Eimeriidae</taxon>
        <taxon>Eimeria</taxon>
    </lineage>
</organism>
<name>H9B9P4_EIMTE</name>
<comment type="subcellular location">
    <subcellularLocation>
        <location evidence="1">Cell membrane</location>
        <topology evidence="1">Multi-pass membrane protein</topology>
    </subcellularLocation>
</comment>
<feature type="domain" description="VTT" evidence="7">
    <location>
        <begin position="114"/>
        <end position="231"/>
    </location>
</feature>
<dbReference type="VEuPathDB" id="ToxoDB:ETH_00010885"/>
<dbReference type="AlphaFoldDB" id="H9B9P4"/>
<evidence type="ECO:0000256" key="4">
    <source>
        <dbReference type="ARBA" id="ARBA00022989"/>
    </source>
</evidence>
<dbReference type="VEuPathDB" id="ToxoDB:ETH2_1144800"/>
<evidence type="ECO:0000256" key="2">
    <source>
        <dbReference type="ARBA" id="ARBA00022475"/>
    </source>
</evidence>
<dbReference type="InterPro" id="IPR032816">
    <property type="entry name" value="VTT_dom"/>
</dbReference>
<dbReference type="GO" id="GO:0005886">
    <property type="term" value="C:plasma membrane"/>
    <property type="evidence" value="ECO:0007669"/>
    <property type="project" value="UniProtKB-SubCell"/>
</dbReference>
<protein>
    <recommendedName>
        <fullName evidence="7">VTT domain-containing protein</fullName>
    </recommendedName>
</protein>
<dbReference type="Pfam" id="PF09335">
    <property type="entry name" value="VTT_dom"/>
    <property type="match status" value="1"/>
</dbReference>
<feature type="transmembrane region" description="Helical" evidence="6">
    <location>
        <begin position="132"/>
        <end position="156"/>
    </location>
</feature>
<accession>H9B9P4</accession>
<keyword evidence="4 6" id="KW-1133">Transmembrane helix</keyword>